<protein>
    <submittedName>
        <fullName evidence="1">Uncharacterized protein</fullName>
    </submittedName>
</protein>
<reference evidence="1" key="1">
    <citation type="submission" date="2014-09" db="EMBL/GenBank/DDBJ databases">
        <authorList>
            <person name="Magalhaes I.L.F."/>
            <person name="Oliveira U."/>
            <person name="Santos F.R."/>
            <person name="Vidigal T.H.D.A."/>
            <person name="Brescovit A.D."/>
            <person name="Santos A.J."/>
        </authorList>
    </citation>
    <scope>NUCLEOTIDE SEQUENCE</scope>
    <source>
        <tissue evidence="1">Shoot tissue taken approximately 20 cm above the soil surface</tissue>
    </source>
</reference>
<sequence>MDHLTHQSTYQPSHHILCCTFQTQNHETKSMHKKFYKLLVPLLRFNFGHLPIDP</sequence>
<dbReference type="EMBL" id="GBRH01253251">
    <property type="protein sequence ID" value="JAD44644.1"/>
    <property type="molecule type" value="Transcribed_RNA"/>
</dbReference>
<accession>A0A0A8ZZ45</accession>
<dbReference type="AlphaFoldDB" id="A0A0A8ZZ45"/>
<name>A0A0A8ZZ45_ARUDO</name>
<organism evidence="1">
    <name type="scientific">Arundo donax</name>
    <name type="common">Giant reed</name>
    <name type="synonym">Donax arundinaceus</name>
    <dbReference type="NCBI Taxonomy" id="35708"/>
    <lineage>
        <taxon>Eukaryota</taxon>
        <taxon>Viridiplantae</taxon>
        <taxon>Streptophyta</taxon>
        <taxon>Embryophyta</taxon>
        <taxon>Tracheophyta</taxon>
        <taxon>Spermatophyta</taxon>
        <taxon>Magnoliopsida</taxon>
        <taxon>Liliopsida</taxon>
        <taxon>Poales</taxon>
        <taxon>Poaceae</taxon>
        <taxon>PACMAD clade</taxon>
        <taxon>Arundinoideae</taxon>
        <taxon>Arundineae</taxon>
        <taxon>Arundo</taxon>
    </lineage>
</organism>
<reference evidence="1" key="2">
    <citation type="journal article" date="2015" name="Data Brief">
        <title>Shoot transcriptome of the giant reed, Arundo donax.</title>
        <authorList>
            <person name="Barrero R.A."/>
            <person name="Guerrero F.D."/>
            <person name="Moolhuijzen P."/>
            <person name="Goolsby J.A."/>
            <person name="Tidwell J."/>
            <person name="Bellgard S.E."/>
            <person name="Bellgard M.I."/>
        </authorList>
    </citation>
    <scope>NUCLEOTIDE SEQUENCE</scope>
    <source>
        <tissue evidence="1">Shoot tissue taken approximately 20 cm above the soil surface</tissue>
    </source>
</reference>
<proteinExistence type="predicted"/>
<evidence type="ECO:0000313" key="1">
    <source>
        <dbReference type="EMBL" id="JAD44644.1"/>
    </source>
</evidence>